<dbReference type="EMBL" id="BSOT01000005">
    <property type="protein sequence ID" value="GLR69544.1"/>
    <property type="molecule type" value="Genomic_DNA"/>
</dbReference>
<keyword evidence="1" id="KW-1133">Transmembrane helix</keyword>
<evidence type="ECO:0008006" key="4">
    <source>
        <dbReference type="Google" id="ProtNLM"/>
    </source>
</evidence>
<dbReference type="InterPro" id="IPR021836">
    <property type="entry name" value="DUF3429"/>
</dbReference>
<feature type="transmembrane region" description="Helical" evidence="1">
    <location>
        <begin position="31"/>
        <end position="54"/>
    </location>
</feature>
<feature type="transmembrane region" description="Helical" evidence="1">
    <location>
        <begin position="74"/>
        <end position="97"/>
    </location>
</feature>
<evidence type="ECO:0000313" key="3">
    <source>
        <dbReference type="Proteomes" id="UP001156601"/>
    </source>
</evidence>
<name>A0AA37WII5_9ALTE</name>
<evidence type="ECO:0000313" key="2">
    <source>
        <dbReference type="EMBL" id="GLR69544.1"/>
    </source>
</evidence>
<dbReference type="AlphaFoldDB" id="A0AA37WII5"/>
<proteinExistence type="predicted"/>
<keyword evidence="3" id="KW-1185">Reference proteome</keyword>
<accession>A0AA37WII5</accession>
<sequence>MPFAAKILAYLGLLPFVGIPVLIFIEQLSPYSGFLYFVKYSAIILSFFGGIHWLDALQNKRANHQLFASMLPSIIAWLALIFLDGNILLGILSISYIGVLMYDKYTLQLGRDIIVEYTFLRVVLTSVVVVCHLLMANI</sequence>
<keyword evidence="1" id="KW-0472">Membrane</keyword>
<protein>
    <recommendedName>
        <fullName evidence="4">DUF3429 domain-containing protein</fullName>
    </recommendedName>
</protein>
<evidence type="ECO:0000256" key="1">
    <source>
        <dbReference type="SAM" id="Phobius"/>
    </source>
</evidence>
<dbReference type="PANTHER" id="PTHR15887">
    <property type="entry name" value="TRANSMEMBRANE PROTEIN 69"/>
    <property type="match status" value="1"/>
</dbReference>
<dbReference type="PANTHER" id="PTHR15887:SF1">
    <property type="entry name" value="TRANSMEMBRANE PROTEIN 69"/>
    <property type="match status" value="1"/>
</dbReference>
<feature type="transmembrane region" description="Helical" evidence="1">
    <location>
        <begin position="117"/>
        <end position="136"/>
    </location>
</feature>
<feature type="transmembrane region" description="Helical" evidence="1">
    <location>
        <begin position="7"/>
        <end position="25"/>
    </location>
</feature>
<gene>
    <name evidence="2" type="ORF">GCM10007852_04520</name>
</gene>
<keyword evidence="1" id="KW-0812">Transmembrane</keyword>
<comment type="caution">
    <text evidence="2">The sequence shown here is derived from an EMBL/GenBank/DDBJ whole genome shotgun (WGS) entry which is preliminary data.</text>
</comment>
<reference evidence="2" key="1">
    <citation type="journal article" date="2014" name="Int. J. Syst. Evol. Microbiol.">
        <title>Complete genome sequence of Corynebacterium casei LMG S-19264T (=DSM 44701T), isolated from a smear-ripened cheese.</title>
        <authorList>
            <consortium name="US DOE Joint Genome Institute (JGI-PGF)"/>
            <person name="Walter F."/>
            <person name="Albersmeier A."/>
            <person name="Kalinowski J."/>
            <person name="Ruckert C."/>
        </authorList>
    </citation>
    <scope>NUCLEOTIDE SEQUENCE</scope>
    <source>
        <strain evidence="2">NBRC 110023</strain>
    </source>
</reference>
<dbReference type="RefSeq" id="WP_284215871.1">
    <property type="nucleotide sequence ID" value="NZ_BSOT01000005.1"/>
</dbReference>
<reference evidence="2" key="2">
    <citation type="submission" date="2023-01" db="EMBL/GenBank/DDBJ databases">
        <title>Draft genome sequence of Agaribacter marinus strain NBRC 110023.</title>
        <authorList>
            <person name="Sun Q."/>
            <person name="Mori K."/>
        </authorList>
    </citation>
    <scope>NUCLEOTIDE SEQUENCE</scope>
    <source>
        <strain evidence="2">NBRC 110023</strain>
    </source>
</reference>
<dbReference type="Pfam" id="PF11911">
    <property type="entry name" value="DUF3429"/>
    <property type="match status" value="1"/>
</dbReference>
<dbReference type="Proteomes" id="UP001156601">
    <property type="component" value="Unassembled WGS sequence"/>
</dbReference>
<organism evidence="2 3">
    <name type="scientific">Agaribacter marinus</name>
    <dbReference type="NCBI Taxonomy" id="1431249"/>
    <lineage>
        <taxon>Bacteria</taxon>
        <taxon>Pseudomonadati</taxon>
        <taxon>Pseudomonadota</taxon>
        <taxon>Gammaproteobacteria</taxon>
        <taxon>Alteromonadales</taxon>
        <taxon>Alteromonadaceae</taxon>
        <taxon>Agaribacter</taxon>
    </lineage>
</organism>